<reference evidence="3 4" key="1">
    <citation type="journal article" date="2015" name="Genome Biol. Evol.">
        <title>Phylogenomic analyses indicate that early fungi evolved digesting cell walls of algal ancestors of land plants.</title>
        <authorList>
            <person name="Chang Y."/>
            <person name="Wang S."/>
            <person name="Sekimoto S."/>
            <person name="Aerts A.L."/>
            <person name="Choi C."/>
            <person name="Clum A."/>
            <person name="LaButti K.M."/>
            <person name="Lindquist E.A."/>
            <person name="Yee Ngan C."/>
            <person name="Ohm R.A."/>
            <person name="Salamov A.A."/>
            <person name="Grigoriev I.V."/>
            <person name="Spatafora J.W."/>
            <person name="Berbee M.L."/>
        </authorList>
    </citation>
    <scope>NUCLEOTIDE SEQUENCE [LARGE SCALE GENOMIC DNA]</scope>
    <source>
        <strain evidence="3 4">NRRL 28638</strain>
    </source>
</reference>
<keyword evidence="4" id="KW-1185">Reference proteome</keyword>
<feature type="signal peptide" evidence="2">
    <location>
        <begin position="1"/>
        <end position="16"/>
    </location>
</feature>
<dbReference type="AlphaFoldDB" id="A0A137P0W3"/>
<feature type="region of interest" description="Disordered" evidence="1">
    <location>
        <begin position="180"/>
        <end position="231"/>
    </location>
</feature>
<protein>
    <recommendedName>
        <fullName evidence="5">Extracellular membrane protein CFEM domain-containing protein</fullName>
    </recommendedName>
</protein>
<evidence type="ECO:0000256" key="2">
    <source>
        <dbReference type="SAM" id="SignalP"/>
    </source>
</evidence>
<feature type="chain" id="PRO_5007294389" description="Extracellular membrane protein CFEM domain-containing protein" evidence="2">
    <location>
        <begin position="17"/>
        <end position="256"/>
    </location>
</feature>
<gene>
    <name evidence="3" type="ORF">CONCODRAFT_18845</name>
</gene>
<dbReference type="EMBL" id="KQ964564">
    <property type="protein sequence ID" value="KXN68713.1"/>
    <property type="molecule type" value="Genomic_DNA"/>
</dbReference>
<evidence type="ECO:0008006" key="5">
    <source>
        <dbReference type="Google" id="ProtNLM"/>
    </source>
</evidence>
<sequence length="256" mass="27984">MKFATTFLLLTSLIVALPSEEKKETTPAPCVNKLVCKIEEQKASKDNADKLKECEAKKEEADKAKCTFSTLGFKDEQIEKVSKLQSPFKTCATSSNTNLKTCADKCTGDKKDECTKKCTAEGAEEFSKCAIKESGLKEFDAKKAGECSTTKCTQTSLSEIFDCEYTCNKELFDALVTKAGDSKDDKSKDDKSKDDKTKEEGKDDKAKDDKTKDDKAKDDKTKDGKAKDEKSSAMTNFGMTSFGAMAVGTILSALLI</sequence>
<dbReference type="Proteomes" id="UP000070444">
    <property type="component" value="Unassembled WGS sequence"/>
</dbReference>
<evidence type="ECO:0000313" key="3">
    <source>
        <dbReference type="EMBL" id="KXN68713.1"/>
    </source>
</evidence>
<organism evidence="3 4">
    <name type="scientific">Conidiobolus coronatus (strain ATCC 28846 / CBS 209.66 / NRRL 28638)</name>
    <name type="common">Delacroixia coronata</name>
    <dbReference type="NCBI Taxonomy" id="796925"/>
    <lineage>
        <taxon>Eukaryota</taxon>
        <taxon>Fungi</taxon>
        <taxon>Fungi incertae sedis</taxon>
        <taxon>Zoopagomycota</taxon>
        <taxon>Entomophthoromycotina</taxon>
        <taxon>Entomophthoromycetes</taxon>
        <taxon>Entomophthorales</taxon>
        <taxon>Ancylistaceae</taxon>
        <taxon>Conidiobolus</taxon>
    </lineage>
</organism>
<proteinExistence type="predicted"/>
<keyword evidence="2" id="KW-0732">Signal</keyword>
<evidence type="ECO:0000256" key="1">
    <source>
        <dbReference type="SAM" id="MobiDB-lite"/>
    </source>
</evidence>
<name>A0A137P0W3_CONC2</name>
<evidence type="ECO:0000313" key="4">
    <source>
        <dbReference type="Proteomes" id="UP000070444"/>
    </source>
</evidence>
<accession>A0A137P0W3</accession>